<feature type="compositionally biased region" description="Polar residues" evidence="7">
    <location>
        <begin position="83"/>
        <end position="95"/>
    </location>
</feature>
<dbReference type="GO" id="GO:0008270">
    <property type="term" value="F:zinc ion binding"/>
    <property type="evidence" value="ECO:0007669"/>
    <property type="project" value="InterPro"/>
</dbReference>
<dbReference type="STRING" id="1509407.A0A0L1ITV4"/>
<evidence type="ECO:0000256" key="1">
    <source>
        <dbReference type="ARBA" id="ARBA00004123"/>
    </source>
</evidence>
<dbReference type="SMART" id="SM00066">
    <property type="entry name" value="GAL4"/>
    <property type="match status" value="1"/>
</dbReference>
<gene>
    <name evidence="9" type="ORF">ANOM_008753</name>
</gene>
<evidence type="ECO:0000313" key="9">
    <source>
        <dbReference type="EMBL" id="KNG82991.1"/>
    </source>
</evidence>
<name>A0A0L1ITV4_ASPN3</name>
<accession>A0A0L1ITV4</accession>
<dbReference type="Proteomes" id="UP000037505">
    <property type="component" value="Unassembled WGS sequence"/>
</dbReference>
<evidence type="ECO:0000256" key="6">
    <source>
        <dbReference type="ARBA" id="ARBA00023242"/>
    </source>
</evidence>
<evidence type="ECO:0000256" key="3">
    <source>
        <dbReference type="ARBA" id="ARBA00023015"/>
    </source>
</evidence>
<dbReference type="Gene3D" id="4.10.240.10">
    <property type="entry name" value="Zn(2)-C6 fungal-type DNA-binding domain"/>
    <property type="match status" value="1"/>
</dbReference>
<evidence type="ECO:0000259" key="8">
    <source>
        <dbReference type="PROSITE" id="PS50048"/>
    </source>
</evidence>
<dbReference type="GO" id="GO:0000981">
    <property type="term" value="F:DNA-binding transcription factor activity, RNA polymerase II-specific"/>
    <property type="evidence" value="ECO:0007669"/>
    <property type="project" value="InterPro"/>
</dbReference>
<evidence type="ECO:0000256" key="2">
    <source>
        <dbReference type="ARBA" id="ARBA00022723"/>
    </source>
</evidence>
<keyword evidence="5" id="KW-0804">Transcription</keyword>
<comment type="caution">
    <text evidence="9">The sequence shown here is derived from an EMBL/GenBank/DDBJ whole genome shotgun (WGS) entry which is preliminary data.</text>
</comment>
<dbReference type="InterPro" id="IPR036864">
    <property type="entry name" value="Zn2-C6_fun-type_DNA-bd_sf"/>
</dbReference>
<keyword evidence="6" id="KW-0539">Nucleus</keyword>
<dbReference type="PANTHER" id="PTHR47540">
    <property type="entry name" value="THIAMINE REPRESSIBLE GENES REGULATORY PROTEIN THI5"/>
    <property type="match status" value="1"/>
</dbReference>
<dbReference type="GO" id="GO:0045944">
    <property type="term" value="P:positive regulation of transcription by RNA polymerase II"/>
    <property type="evidence" value="ECO:0007669"/>
    <property type="project" value="TreeGrafter"/>
</dbReference>
<dbReference type="InterPro" id="IPR001138">
    <property type="entry name" value="Zn2Cys6_DnaBD"/>
</dbReference>
<dbReference type="CDD" id="cd00067">
    <property type="entry name" value="GAL4"/>
    <property type="match status" value="1"/>
</dbReference>
<dbReference type="InterPro" id="IPR051711">
    <property type="entry name" value="Stress_Response_Reg"/>
</dbReference>
<dbReference type="InterPro" id="IPR007219">
    <property type="entry name" value="XnlR_reg_dom"/>
</dbReference>
<keyword evidence="3" id="KW-0805">Transcription regulation</keyword>
<dbReference type="OrthoDB" id="2579025at2759"/>
<evidence type="ECO:0000256" key="4">
    <source>
        <dbReference type="ARBA" id="ARBA00023125"/>
    </source>
</evidence>
<dbReference type="GO" id="GO:0043565">
    <property type="term" value="F:sequence-specific DNA binding"/>
    <property type="evidence" value="ECO:0007669"/>
    <property type="project" value="TreeGrafter"/>
</dbReference>
<evidence type="ECO:0000256" key="7">
    <source>
        <dbReference type="SAM" id="MobiDB-lite"/>
    </source>
</evidence>
<organism evidence="9 10">
    <name type="scientific">Aspergillus nomiae NRRL (strain ATCC 15546 / NRRL 13137 / CBS 260.88 / M93)</name>
    <dbReference type="NCBI Taxonomy" id="1509407"/>
    <lineage>
        <taxon>Eukaryota</taxon>
        <taxon>Fungi</taxon>
        <taxon>Dikarya</taxon>
        <taxon>Ascomycota</taxon>
        <taxon>Pezizomycotina</taxon>
        <taxon>Eurotiomycetes</taxon>
        <taxon>Eurotiomycetidae</taxon>
        <taxon>Eurotiales</taxon>
        <taxon>Aspergillaceae</taxon>
        <taxon>Aspergillus</taxon>
        <taxon>Aspergillus subgen. Circumdati</taxon>
    </lineage>
</organism>
<evidence type="ECO:0000256" key="5">
    <source>
        <dbReference type="ARBA" id="ARBA00023163"/>
    </source>
</evidence>
<dbReference type="CDD" id="cd12148">
    <property type="entry name" value="fungal_TF_MHR"/>
    <property type="match status" value="1"/>
</dbReference>
<dbReference type="SUPFAM" id="SSF57701">
    <property type="entry name" value="Zn2/Cys6 DNA-binding domain"/>
    <property type="match status" value="1"/>
</dbReference>
<proteinExistence type="predicted"/>
<feature type="region of interest" description="Disordered" evidence="7">
    <location>
        <begin position="59"/>
        <end position="95"/>
    </location>
</feature>
<dbReference type="PROSITE" id="PS00463">
    <property type="entry name" value="ZN2_CY6_FUNGAL_1"/>
    <property type="match status" value="1"/>
</dbReference>
<sequence length="745" mass="83380">MQAEMLASDESPARKIRKVTRACDACKRKKKACTGYLPCRPCLRRKEVCTYNATYNRGVAVSPPPSSHTTHHATLPGAAESYPQDSHLSLSSPASYTSPDKILSAPYHDAPPTVISPPSVTDTRHHHEPEIQRAQVADRYWGPTSAHSFLDRAALGLPTPPSNAIGASHDPSHGPSTSIFQFGDRVVPESRVTEFQWPDLETAEALVHRYFEFASPTHRVLHQQTVEKTVQRLYQGGQPGEERVSGVTSVCQAILLMVFSTATMFKMDIKGAMTDADADGWRTSELYFTKADCLLSQESGAPRLESVQARFLMVLYLLSSSRAHRAWFTLGTTIQLIMALGLHSRRRNRDTAEISLIQQECQRRVVWCSYTLDKYLSLMLGTPRLWHDEDLDERLPARVNDEDISPDRISPPTRDCVMDAAIFHALLARVLSQAAKEPYVVAGITDREEINIIRGLCERVAEWHAELPPCLSGVIHSSSLIPLFKRQLTVLQLARYHALMFITRPLLLRNYGQIWTDREASYVQYLRVCLMAAKDTVELITTFARDNQLFPAFWYSQYIAFNALSIIYIYLIQVQCNRILPLSQTYVATEGGLNNGLGFDESTLYILAETAQYHLTHATARNAPSWKYGTILQSLRRELERLGAPCDYAALNAPPEQHGGPGIENRNLDNTELGGNISHAHPEPRYHEPFPVDAQALPLFDTFTLDNDLILDLWSQLDSLPISAYLSCQSSVLIKLTVADIALPG</sequence>
<dbReference type="AlphaFoldDB" id="A0A0L1ITV4"/>
<dbReference type="PANTHER" id="PTHR47540:SF3">
    <property type="entry name" value="ZN(II)2CYS6 TRANSCRIPTION FACTOR (EUROFUNG)"/>
    <property type="match status" value="1"/>
</dbReference>
<dbReference type="Pfam" id="PF04082">
    <property type="entry name" value="Fungal_trans"/>
    <property type="match status" value="1"/>
</dbReference>
<dbReference type="EMBL" id="JNOM01000299">
    <property type="protein sequence ID" value="KNG82991.1"/>
    <property type="molecule type" value="Genomic_DNA"/>
</dbReference>
<keyword evidence="10" id="KW-1185">Reference proteome</keyword>
<comment type="subcellular location">
    <subcellularLocation>
        <location evidence="1">Nucleus</location>
    </subcellularLocation>
</comment>
<dbReference type="RefSeq" id="XP_015403914.1">
    <property type="nucleotide sequence ID" value="XM_015554009.1"/>
</dbReference>
<protein>
    <submittedName>
        <fullName evidence="9">Zn(II)2Cys6 transcription factor</fullName>
    </submittedName>
</protein>
<evidence type="ECO:0000313" key="10">
    <source>
        <dbReference type="Proteomes" id="UP000037505"/>
    </source>
</evidence>
<dbReference type="SMART" id="SM00906">
    <property type="entry name" value="Fungal_trans"/>
    <property type="match status" value="1"/>
</dbReference>
<keyword evidence="4" id="KW-0238">DNA-binding</keyword>
<keyword evidence="2" id="KW-0479">Metal-binding</keyword>
<dbReference type="GO" id="GO:0005634">
    <property type="term" value="C:nucleus"/>
    <property type="evidence" value="ECO:0007669"/>
    <property type="project" value="UniProtKB-SubCell"/>
</dbReference>
<dbReference type="GO" id="GO:0006351">
    <property type="term" value="P:DNA-templated transcription"/>
    <property type="evidence" value="ECO:0007669"/>
    <property type="project" value="InterPro"/>
</dbReference>
<dbReference type="PROSITE" id="PS50048">
    <property type="entry name" value="ZN2_CY6_FUNGAL_2"/>
    <property type="match status" value="1"/>
</dbReference>
<dbReference type="GeneID" id="26810557"/>
<feature type="domain" description="Zn(2)-C6 fungal-type" evidence="8">
    <location>
        <begin position="22"/>
        <end position="51"/>
    </location>
</feature>
<reference evidence="9 10" key="1">
    <citation type="submission" date="2014-06" db="EMBL/GenBank/DDBJ databases">
        <title>The Genome of the Aflatoxigenic Filamentous Fungus Aspergillus nomius.</title>
        <authorList>
            <person name="Moore M.G."/>
            <person name="Shannon B.M."/>
            <person name="Brian M.M."/>
        </authorList>
    </citation>
    <scope>NUCLEOTIDE SEQUENCE [LARGE SCALE GENOMIC DNA]</scope>
    <source>
        <strain evidence="9 10">NRRL 13137</strain>
    </source>
</reference>